<dbReference type="AlphaFoldDB" id="A0A7M1B9Q6"/>
<accession>A0A7M1B9Q6</accession>
<evidence type="ECO:0000313" key="1">
    <source>
        <dbReference type="EMBL" id="QOP46450.1"/>
    </source>
</evidence>
<proteinExistence type="predicted"/>
<sequence length="291" mass="34047">MFDKKTYYYVHTGHRIGLDRFRRAAAILNTLEDEDITLLTSDYRIAQIARDFGIQKSVGIDVVRNIPQISHNGDNLIFDSEEANPLMLEDMRDYFSGFVRISDDKNDVKAAKEFLVSPYLQGEGICTCIPVDERYFGNFEKSVELTYFFGDDDYEKDLEKHFDFIEELNPNLQLGFYYFLDYEDILKEKFVNHFEFEEYEAMIKSTKTLITASPQAVFDSLAGGGKPVYFQREDYTKDFVPLFENLGVPIVNNYDKNHLFEIIETIKNRKYEKIERNSNKIANFIKDSLNL</sequence>
<gene>
    <name evidence="1" type="ORF">FM071_09150</name>
</gene>
<dbReference type="KEGG" id="spal:FM071_09150"/>
<keyword evidence="2" id="KW-1185">Reference proteome</keyword>
<protein>
    <submittedName>
        <fullName evidence="1">Uncharacterized protein</fullName>
    </submittedName>
</protein>
<dbReference type="RefSeq" id="WP_193110710.1">
    <property type="nucleotide sequence ID" value="NZ_CP041406.1"/>
</dbReference>
<dbReference type="EMBL" id="CP041406">
    <property type="protein sequence ID" value="QOP46450.1"/>
    <property type="molecule type" value="Genomic_DNA"/>
</dbReference>
<name>A0A7M1B9Q6_9BACT</name>
<organism evidence="1 2">
    <name type="scientific">Sulfurimonas paralvinellae</name>
    <dbReference type="NCBI Taxonomy" id="317658"/>
    <lineage>
        <taxon>Bacteria</taxon>
        <taxon>Pseudomonadati</taxon>
        <taxon>Campylobacterota</taxon>
        <taxon>Epsilonproteobacteria</taxon>
        <taxon>Campylobacterales</taxon>
        <taxon>Sulfurimonadaceae</taxon>
        <taxon>Sulfurimonas</taxon>
    </lineage>
</organism>
<dbReference type="Proteomes" id="UP000593580">
    <property type="component" value="Chromosome"/>
</dbReference>
<reference evidence="1 2" key="1">
    <citation type="submission" date="2019-07" db="EMBL/GenBank/DDBJ databases">
        <title>Sulfurimonas paralvinellae sp. nov., a novel mesophilic, hydrogen- and sulfur-oxidizing chemolithoautotroph within the Epsilonproteo- bacteria isolated from a deep-sea hydrothermal vent polychaete nest, reclassification of Thiomicrospira denitrificans as Sulfurimonas denitrificans comb. nov. and emended description of the genus Sulfurimonas.</title>
        <authorList>
            <person name="Wang S."/>
            <person name="Jiang L."/>
            <person name="Shao Z."/>
        </authorList>
    </citation>
    <scope>NUCLEOTIDE SEQUENCE [LARGE SCALE GENOMIC DNA]</scope>
    <source>
        <strain evidence="1 2">GO25</strain>
    </source>
</reference>
<evidence type="ECO:0000313" key="2">
    <source>
        <dbReference type="Proteomes" id="UP000593580"/>
    </source>
</evidence>